<proteinExistence type="predicted"/>
<keyword evidence="3" id="KW-1185">Reference proteome</keyword>
<sequence length="93" mass="9587">MSTPLISPEKRAVETQDIEVAGLTAVFDGNTGAPCRTREVEAGHGAGRQRAEYPALGPPEGTPQAGVAGSNPAGGTSQKAPDRSWSGAFDIYF</sequence>
<evidence type="ECO:0000256" key="1">
    <source>
        <dbReference type="SAM" id="MobiDB-lite"/>
    </source>
</evidence>
<protein>
    <submittedName>
        <fullName evidence="2">Uncharacterized protein</fullName>
    </submittedName>
</protein>
<name>A0ABP6LWK2_9ACTN</name>
<evidence type="ECO:0000313" key="2">
    <source>
        <dbReference type="EMBL" id="GAA3059785.1"/>
    </source>
</evidence>
<comment type="caution">
    <text evidence="2">The sequence shown here is derived from an EMBL/GenBank/DDBJ whole genome shotgun (WGS) entry which is preliminary data.</text>
</comment>
<gene>
    <name evidence="2" type="ORF">GCM10010448_48890</name>
</gene>
<dbReference type="Proteomes" id="UP001501532">
    <property type="component" value="Unassembled WGS sequence"/>
</dbReference>
<dbReference type="EMBL" id="BAAAUF010000048">
    <property type="protein sequence ID" value="GAA3059785.1"/>
    <property type="molecule type" value="Genomic_DNA"/>
</dbReference>
<evidence type="ECO:0000313" key="3">
    <source>
        <dbReference type="Proteomes" id="UP001501532"/>
    </source>
</evidence>
<organism evidence="2 3">
    <name type="scientific">Streptomyces glomeratus</name>
    <dbReference type="NCBI Taxonomy" id="284452"/>
    <lineage>
        <taxon>Bacteria</taxon>
        <taxon>Bacillati</taxon>
        <taxon>Actinomycetota</taxon>
        <taxon>Actinomycetes</taxon>
        <taxon>Kitasatosporales</taxon>
        <taxon>Streptomycetaceae</taxon>
        <taxon>Streptomyces</taxon>
    </lineage>
</organism>
<reference evidence="3" key="1">
    <citation type="journal article" date="2019" name="Int. J. Syst. Evol. Microbiol.">
        <title>The Global Catalogue of Microorganisms (GCM) 10K type strain sequencing project: providing services to taxonomists for standard genome sequencing and annotation.</title>
        <authorList>
            <consortium name="The Broad Institute Genomics Platform"/>
            <consortium name="The Broad Institute Genome Sequencing Center for Infectious Disease"/>
            <person name="Wu L."/>
            <person name="Ma J."/>
        </authorList>
    </citation>
    <scope>NUCLEOTIDE SEQUENCE [LARGE SCALE GENOMIC DNA]</scope>
    <source>
        <strain evidence="3">JCM 9091</strain>
    </source>
</reference>
<feature type="region of interest" description="Disordered" evidence="1">
    <location>
        <begin position="28"/>
        <end position="93"/>
    </location>
</feature>
<accession>A0ABP6LWK2</accession>